<evidence type="ECO:0000256" key="1">
    <source>
        <dbReference type="SAM" id="MobiDB-lite"/>
    </source>
</evidence>
<dbReference type="AlphaFoldDB" id="A0A812TG89"/>
<keyword evidence="3" id="KW-1185">Reference proteome</keyword>
<proteinExistence type="predicted"/>
<comment type="caution">
    <text evidence="2">The sequence shown here is derived from an EMBL/GenBank/DDBJ whole genome shotgun (WGS) entry which is preliminary data.</text>
</comment>
<name>A0A812TG89_SYMPI</name>
<evidence type="ECO:0000313" key="2">
    <source>
        <dbReference type="EMBL" id="CAE7525449.1"/>
    </source>
</evidence>
<dbReference type="OrthoDB" id="435255at2759"/>
<dbReference type="EMBL" id="CAJNIZ010030679">
    <property type="protein sequence ID" value="CAE7525449.1"/>
    <property type="molecule type" value="Genomic_DNA"/>
</dbReference>
<feature type="region of interest" description="Disordered" evidence="1">
    <location>
        <begin position="149"/>
        <end position="181"/>
    </location>
</feature>
<feature type="compositionally biased region" description="Basic and acidic residues" evidence="1">
    <location>
        <begin position="168"/>
        <end position="180"/>
    </location>
</feature>
<organism evidence="2 3">
    <name type="scientific">Symbiodinium pilosum</name>
    <name type="common">Dinoflagellate</name>
    <dbReference type="NCBI Taxonomy" id="2952"/>
    <lineage>
        <taxon>Eukaryota</taxon>
        <taxon>Sar</taxon>
        <taxon>Alveolata</taxon>
        <taxon>Dinophyceae</taxon>
        <taxon>Suessiales</taxon>
        <taxon>Symbiodiniaceae</taxon>
        <taxon>Symbiodinium</taxon>
    </lineage>
</organism>
<gene>
    <name evidence="2" type="ORF">SPIL2461_LOCUS13797</name>
</gene>
<feature type="non-terminal residue" evidence="2">
    <location>
        <position position="579"/>
    </location>
</feature>
<protein>
    <submittedName>
        <fullName evidence="2">Uncharacterized protein</fullName>
    </submittedName>
</protein>
<accession>A0A812TG89</accession>
<feature type="non-terminal residue" evidence="2">
    <location>
        <position position="1"/>
    </location>
</feature>
<sequence>RVQLFSNGQRTGDISEYGRCCWLYSLKPQDWYNGRAYEGFYPTNLGNPPAILDGNHRDVLIPPTLIGLFQSGKMLPPQLNLVLEIEFADASEALWPGGTGSSSYNIENVRVLASQVTLDSALVESFNKVLLSGRSFVFSYPTMHTQVSSIPAGSAQHNVTGRRRRPGRGHEPGVPRDHGQLESQMQLGALQYPRYPMASLAEHHHFLEIMAGTYDSKIKNMRLNRLEYEDTQFIAAFPVERVPKHPLSGISTRSGDLARFAFKNLRPARAQRLYVHLISYQIVTMSSQLATVSISVNTTGIANNAAAISALQTQIPSLPDLAPYALAADLAAAEGSIAANTSSITALNASLTTGLASKANQSALDALQLEVNGKSTPTSVDTKLQNYSTTASMNSAITSANNATLASVASTYALQTVTAQLALDLAAKQSGADVDQKIATALLDKPSATELNTTVALRTTPADVDQKVATALLTYVTHVALDAALALRDGRLDAAEATIATLQAAGHQTAAQVASAIATALLPFTDAAGLNSLLAVRDGRLDSAETAVAALQAAGYQTSAQVASAIASALLPYAQQTGL</sequence>
<feature type="compositionally biased region" description="Polar residues" evidence="1">
    <location>
        <begin position="149"/>
        <end position="159"/>
    </location>
</feature>
<reference evidence="2" key="1">
    <citation type="submission" date="2021-02" db="EMBL/GenBank/DDBJ databases">
        <authorList>
            <person name="Dougan E. K."/>
            <person name="Rhodes N."/>
            <person name="Thang M."/>
            <person name="Chan C."/>
        </authorList>
    </citation>
    <scope>NUCLEOTIDE SEQUENCE</scope>
</reference>
<evidence type="ECO:0000313" key="3">
    <source>
        <dbReference type="Proteomes" id="UP000649617"/>
    </source>
</evidence>
<dbReference type="Proteomes" id="UP000649617">
    <property type="component" value="Unassembled WGS sequence"/>
</dbReference>